<dbReference type="EMBL" id="JAUKVY010000014">
    <property type="protein sequence ID" value="MDO1534423.1"/>
    <property type="molecule type" value="Genomic_DNA"/>
</dbReference>
<sequence length="74" mass="8039">MSQAKSGLSRLVDDVAQGREREIVIVRGGRPVAKLVPFEDDLKGKRIGVAKGKFQAPDSIDSCDEELPALFRGD</sequence>
<comment type="caution">
    <text evidence="2">The sequence shown here is derived from an EMBL/GenBank/DDBJ whole genome shotgun (WGS) entry which is preliminary data.</text>
</comment>
<evidence type="ECO:0000313" key="2">
    <source>
        <dbReference type="EMBL" id="MDO1534423.1"/>
    </source>
</evidence>
<reference evidence="2" key="1">
    <citation type="submission" date="2023-06" db="EMBL/GenBank/DDBJ databases">
        <authorList>
            <person name="Jiang Y."/>
            <person name="Liu Q."/>
        </authorList>
    </citation>
    <scope>NUCLEOTIDE SEQUENCE</scope>
    <source>
        <strain evidence="2">CGMCC 1.12090</strain>
    </source>
</reference>
<accession>A0ABT8S7H6</accession>
<organism evidence="2 3">
    <name type="scientific">Variovorax ginsengisoli</name>
    <dbReference type="NCBI Taxonomy" id="363844"/>
    <lineage>
        <taxon>Bacteria</taxon>
        <taxon>Pseudomonadati</taxon>
        <taxon>Pseudomonadota</taxon>
        <taxon>Betaproteobacteria</taxon>
        <taxon>Burkholderiales</taxon>
        <taxon>Comamonadaceae</taxon>
        <taxon>Variovorax</taxon>
    </lineage>
</organism>
<name>A0ABT8S7H6_9BURK</name>
<dbReference type="Gene3D" id="3.40.1620.10">
    <property type="entry name" value="YefM-like domain"/>
    <property type="match status" value="1"/>
</dbReference>
<comment type="similarity">
    <text evidence="1">Belongs to the phD/YefM antitoxin family.</text>
</comment>
<dbReference type="Proteomes" id="UP001169027">
    <property type="component" value="Unassembled WGS sequence"/>
</dbReference>
<proteinExistence type="inferred from homology"/>
<keyword evidence="3" id="KW-1185">Reference proteome</keyword>
<dbReference type="SUPFAM" id="SSF143120">
    <property type="entry name" value="YefM-like"/>
    <property type="match status" value="1"/>
</dbReference>
<gene>
    <name evidence="2" type="ORF">Q2T77_19210</name>
</gene>
<protein>
    <submittedName>
        <fullName evidence="2">Type II toxin-antitoxin system Phd/YefM family antitoxin</fullName>
    </submittedName>
</protein>
<dbReference type="RefSeq" id="WP_301812083.1">
    <property type="nucleotide sequence ID" value="NZ_JAUJZH010000014.1"/>
</dbReference>
<evidence type="ECO:0000256" key="1">
    <source>
        <dbReference type="ARBA" id="ARBA00009981"/>
    </source>
</evidence>
<evidence type="ECO:0000313" key="3">
    <source>
        <dbReference type="Proteomes" id="UP001169027"/>
    </source>
</evidence>
<dbReference type="InterPro" id="IPR036165">
    <property type="entry name" value="YefM-like_sf"/>
</dbReference>